<sequence>MLPPIQRVPNDVLLELLRSAYQSSEMDWVSSVDDRTLLSLVCKEWCALILSCTQFWRFVPITRMTSTSFVHRMLLRSGSQDLTVFVNLYTFTIYRKLDLPNNRSMQAQNYVLETLLPIFAPQIHRVVNVSAQCFTERDWKSLLGALTRTNPPRLQSILAGVLIVGDPEYRLPVFATIPPLSSMSITANGLWSDMAIYRQVKKLRLTSSALAEPMAWLSFIAVLKAAPLLCNLQLVDMKWTGLGAFQHVYLDTVVELHISTEVWSSALPIEWLHFKNLRVLRLTTFSTPHEVMVALAESLPRIRRLELLIPEIVLDDVRFDDLLAATGNVSELKLLSPCKKALDCIVASARAQTLTMPKVLSIEVDGTVGQEDGLALLACASSSCSLQVDDGQGRCTKWGLFAGCLTEERTGAVVADTALEGPWVTDRYGPPGRRTSRGSAHFIREFIAQP</sequence>
<evidence type="ECO:0000313" key="1">
    <source>
        <dbReference type="EMBL" id="KAK7033851.1"/>
    </source>
</evidence>
<accession>A0AAW0C3W8</accession>
<dbReference type="SUPFAM" id="SSF52047">
    <property type="entry name" value="RNI-like"/>
    <property type="match status" value="1"/>
</dbReference>
<dbReference type="Proteomes" id="UP001362999">
    <property type="component" value="Unassembled WGS sequence"/>
</dbReference>
<evidence type="ECO:0000313" key="2">
    <source>
        <dbReference type="Proteomes" id="UP001362999"/>
    </source>
</evidence>
<proteinExistence type="predicted"/>
<gene>
    <name evidence="1" type="ORF">R3P38DRAFT_3185907</name>
</gene>
<keyword evidence="2" id="KW-1185">Reference proteome</keyword>
<comment type="caution">
    <text evidence="1">The sequence shown here is derived from an EMBL/GenBank/DDBJ whole genome shotgun (WGS) entry which is preliminary data.</text>
</comment>
<evidence type="ECO:0008006" key="3">
    <source>
        <dbReference type="Google" id="ProtNLM"/>
    </source>
</evidence>
<organism evidence="1 2">
    <name type="scientific">Favolaschia claudopus</name>
    <dbReference type="NCBI Taxonomy" id="2862362"/>
    <lineage>
        <taxon>Eukaryota</taxon>
        <taxon>Fungi</taxon>
        <taxon>Dikarya</taxon>
        <taxon>Basidiomycota</taxon>
        <taxon>Agaricomycotina</taxon>
        <taxon>Agaricomycetes</taxon>
        <taxon>Agaricomycetidae</taxon>
        <taxon>Agaricales</taxon>
        <taxon>Marasmiineae</taxon>
        <taxon>Mycenaceae</taxon>
        <taxon>Favolaschia</taxon>
    </lineage>
</organism>
<dbReference type="EMBL" id="JAWWNJ010000022">
    <property type="protein sequence ID" value="KAK7033851.1"/>
    <property type="molecule type" value="Genomic_DNA"/>
</dbReference>
<dbReference type="AlphaFoldDB" id="A0AAW0C3W8"/>
<name>A0AAW0C3W8_9AGAR</name>
<reference evidence="1 2" key="1">
    <citation type="journal article" date="2024" name="J Genomics">
        <title>Draft genome sequencing and assembly of Favolaschia claudopus CIRM-BRFM 2984 isolated from oak limbs.</title>
        <authorList>
            <person name="Navarro D."/>
            <person name="Drula E."/>
            <person name="Chaduli D."/>
            <person name="Cazenave R."/>
            <person name="Ahrendt S."/>
            <person name="Wang J."/>
            <person name="Lipzen A."/>
            <person name="Daum C."/>
            <person name="Barry K."/>
            <person name="Grigoriev I.V."/>
            <person name="Favel A."/>
            <person name="Rosso M.N."/>
            <person name="Martin F."/>
        </authorList>
    </citation>
    <scope>NUCLEOTIDE SEQUENCE [LARGE SCALE GENOMIC DNA]</scope>
    <source>
        <strain evidence="1 2">CIRM-BRFM 2984</strain>
    </source>
</reference>
<protein>
    <recommendedName>
        <fullName evidence="3">F-box domain-containing protein</fullName>
    </recommendedName>
</protein>